<dbReference type="Gene3D" id="3.40.30.10">
    <property type="entry name" value="Glutaredoxin"/>
    <property type="match status" value="1"/>
</dbReference>
<dbReference type="PANTHER" id="PTHR42852:SF17">
    <property type="entry name" value="THIOREDOXIN-LIKE PROTEIN HI_1115"/>
    <property type="match status" value="1"/>
</dbReference>
<dbReference type="EMBL" id="RAWI01000378">
    <property type="protein sequence ID" value="RKH94484.1"/>
    <property type="molecule type" value="Genomic_DNA"/>
</dbReference>
<dbReference type="InterPro" id="IPR050553">
    <property type="entry name" value="Thioredoxin_ResA/DsbE_sf"/>
</dbReference>
<dbReference type="Proteomes" id="UP000278907">
    <property type="component" value="Unassembled WGS sequence"/>
</dbReference>
<gene>
    <name evidence="2" type="ORF">D7Y13_33305</name>
</gene>
<name>A0ABX9Q809_9BACT</name>
<organism evidence="2 3">
    <name type="scientific">Corallococcus praedator</name>
    <dbReference type="NCBI Taxonomy" id="2316724"/>
    <lineage>
        <taxon>Bacteria</taxon>
        <taxon>Pseudomonadati</taxon>
        <taxon>Myxococcota</taxon>
        <taxon>Myxococcia</taxon>
        <taxon>Myxococcales</taxon>
        <taxon>Cystobacterineae</taxon>
        <taxon>Myxococcaceae</taxon>
        <taxon>Corallococcus</taxon>
    </lineage>
</organism>
<dbReference type="PANTHER" id="PTHR42852">
    <property type="entry name" value="THIOL:DISULFIDE INTERCHANGE PROTEIN DSBE"/>
    <property type="match status" value="1"/>
</dbReference>
<keyword evidence="3" id="KW-1185">Reference proteome</keyword>
<dbReference type="InterPro" id="IPR013740">
    <property type="entry name" value="Redoxin"/>
</dbReference>
<evidence type="ECO:0000313" key="2">
    <source>
        <dbReference type="EMBL" id="RKH94484.1"/>
    </source>
</evidence>
<protein>
    <submittedName>
        <fullName evidence="2">TlpA family protein disulfide reductase</fullName>
    </submittedName>
</protein>
<proteinExistence type="predicted"/>
<dbReference type="Pfam" id="PF08534">
    <property type="entry name" value="Redoxin"/>
    <property type="match status" value="1"/>
</dbReference>
<evidence type="ECO:0000313" key="3">
    <source>
        <dbReference type="Proteomes" id="UP000278907"/>
    </source>
</evidence>
<accession>A0ABX9Q809</accession>
<comment type="caution">
    <text evidence="2">The sequence shown here is derived from an EMBL/GenBank/DDBJ whole genome shotgun (WGS) entry which is preliminary data.</text>
</comment>
<evidence type="ECO:0000259" key="1">
    <source>
        <dbReference type="PROSITE" id="PS51352"/>
    </source>
</evidence>
<dbReference type="InterPro" id="IPR036249">
    <property type="entry name" value="Thioredoxin-like_sf"/>
</dbReference>
<dbReference type="SUPFAM" id="SSF52833">
    <property type="entry name" value="Thioredoxin-like"/>
    <property type="match status" value="1"/>
</dbReference>
<dbReference type="InterPro" id="IPR013766">
    <property type="entry name" value="Thioredoxin_domain"/>
</dbReference>
<sequence length="187" mass="19909">MSAPGWPPDDGGVTPVRARALACAVAVGVLSLSGCHRNSGPVDAGPAFLRALYLPSVGPTRYDPRQLSGKVVLVSFLATWCFPCLTDLPTLKNLQGTYGPRGFQVVAVGMDLDEGKVMAPFADHYAFPYPVLVSDERMRAGQSAFGRIRALPSTVLLDKRGRAVAAWQGVEGQADVAKAIEKLLKED</sequence>
<feature type="domain" description="Thioredoxin" evidence="1">
    <location>
        <begin position="39"/>
        <end position="185"/>
    </location>
</feature>
<dbReference type="PROSITE" id="PS51352">
    <property type="entry name" value="THIOREDOXIN_2"/>
    <property type="match status" value="1"/>
</dbReference>
<dbReference type="CDD" id="cd02966">
    <property type="entry name" value="TlpA_like_family"/>
    <property type="match status" value="1"/>
</dbReference>
<reference evidence="2 3" key="1">
    <citation type="submission" date="2018-09" db="EMBL/GenBank/DDBJ databases">
        <authorList>
            <person name="Livingstone P.G."/>
            <person name="Whitworth D.E."/>
        </authorList>
    </citation>
    <scope>NUCLEOTIDE SEQUENCE [LARGE SCALE GENOMIC DNA]</scope>
    <source>
        <strain evidence="2 3">CA031B</strain>
    </source>
</reference>